<dbReference type="EMBL" id="CP034248">
    <property type="protein sequence ID" value="AZK48431.1"/>
    <property type="molecule type" value="Genomic_DNA"/>
</dbReference>
<dbReference type="OrthoDB" id="2641515at2"/>
<organism evidence="2 3">
    <name type="scientific">Paenibacillus lentus</name>
    <dbReference type="NCBI Taxonomy" id="1338368"/>
    <lineage>
        <taxon>Bacteria</taxon>
        <taxon>Bacillati</taxon>
        <taxon>Bacillota</taxon>
        <taxon>Bacilli</taxon>
        <taxon>Bacillales</taxon>
        <taxon>Paenibacillaceae</taxon>
        <taxon>Paenibacillus</taxon>
    </lineage>
</organism>
<dbReference type="AlphaFoldDB" id="A0A3S8RZQ2"/>
<dbReference type="SUPFAM" id="SSF50998">
    <property type="entry name" value="Quinoprotein alcohol dehydrogenase-like"/>
    <property type="match status" value="1"/>
</dbReference>
<dbReference type="PANTHER" id="PTHR34512:SF30">
    <property type="entry name" value="OUTER MEMBRANE PROTEIN ASSEMBLY FACTOR BAMB"/>
    <property type="match status" value="1"/>
</dbReference>
<keyword evidence="3" id="KW-1185">Reference proteome</keyword>
<dbReference type="KEGG" id="plen:EIM92_21505"/>
<dbReference type="InterPro" id="IPR011047">
    <property type="entry name" value="Quinoprotein_ADH-like_sf"/>
</dbReference>
<gene>
    <name evidence="2" type="ORF">EIM92_21505</name>
</gene>
<evidence type="ECO:0000313" key="3">
    <source>
        <dbReference type="Proteomes" id="UP000273145"/>
    </source>
</evidence>
<dbReference type="Proteomes" id="UP000273145">
    <property type="component" value="Chromosome"/>
</dbReference>
<proteinExistence type="predicted"/>
<protein>
    <recommendedName>
        <fullName evidence="1">Pyrrolo-quinoline quinone repeat domain-containing protein</fullName>
    </recommendedName>
</protein>
<dbReference type="Gene3D" id="2.130.10.10">
    <property type="entry name" value="YVTN repeat-like/Quinoprotein amine dehydrogenase"/>
    <property type="match status" value="1"/>
</dbReference>
<feature type="domain" description="Pyrrolo-quinoline quinone repeat" evidence="1">
    <location>
        <begin position="361"/>
        <end position="517"/>
    </location>
</feature>
<reference evidence="2 3" key="1">
    <citation type="submission" date="2018-11" db="EMBL/GenBank/DDBJ databases">
        <title>Genome sequencing of Paenibacillus lentus DSM25539(T).</title>
        <authorList>
            <person name="Kook J.-K."/>
            <person name="Park S.-N."/>
            <person name="Lim Y.K."/>
        </authorList>
    </citation>
    <scope>NUCLEOTIDE SEQUENCE [LARGE SCALE GENOMIC DNA]</scope>
    <source>
        <strain evidence="2 3">DSM 25539</strain>
    </source>
</reference>
<dbReference type="Pfam" id="PF13360">
    <property type="entry name" value="PQQ_2"/>
    <property type="match status" value="1"/>
</dbReference>
<dbReference type="PANTHER" id="PTHR34512">
    <property type="entry name" value="CELL SURFACE PROTEIN"/>
    <property type="match status" value="1"/>
</dbReference>
<dbReference type="SUPFAM" id="SSF69322">
    <property type="entry name" value="Tricorn protease domain 2"/>
    <property type="match status" value="1"/>
</dbReference>
<dbReference type="InterPro" id="IPR015943">
    <property type="entry name" value="WD40/YVTN_repeat-like_dom_sf"/>
</dbReference>
<evidence type="ECO:0000313" key="2">
    <source>
        <dbReference type="EMBL" id="AZK48431.1"/>
    </source>
</evidence>
<name>A0A3S8RZQ2_9BACL</name>
<sequence>MKIRALMVIVVAGLLTQLVPKAPISASVGVNSFSLAGQILAQKAHSHIKQGDRLMLKHRAPYFNVPLSAKSTVDSFSVYDIGQPGETFSVQAVAGELVALQDMNRGTFWVPIWYTTEASSRIQNTTPTYVSMRPEAKLALTPGGSLKWSDNDLSDREQRISVARWDDWYGVIATPAEWRQDYDIKRPVLLWVNEKNVIKHKEISVGLFERGSTVPTTLIKDIVDLQLEKGVPSEEVAKLLGQPVVREASGIKELRGEALNLGETWRYERPDGHYIVSFTAAGNLELSQWIFPANDKPVKGLQAGNAYHYTYDFTPTPLPATIELPSVWRNQGDLAYAYLVGATDDVLVINGDDGWYSGMHDDSSLYAIHRQTGQKLWQVDAGYGMLYFMMGDSDEAITVYTSLNKEKSEYEDRIRHIRLKDGHVLWEVKPDLEHSEQQIIEIHGVKNSVLIINRPSLGDKLGSLVVLDRNTGKQKWKRSISGDFRVLNVGADDPYVLIQEGNLLQARDPNSGKVAWSMESKVSSGDDPNFYSNYAGGPRIDPFARENTLERWLLHGNQWLLVDLATGQEAARFPAKAGERFEVLNEQYLLIQRPLPGHFKKTDKESYESVLYDALAGKELWTVQGKATKGVIDGQHLYFVIEGIPAKAELKTGRIAWKIPVPASLDMERDLSFMAPGSYVVLNDYLLLSYGDDLLVLDKEDGHMAGRIQDVRMGYAELREQVSRNGLLNRTGDELYAGSANGAFTRFSVKMLEQRLEGLGKQVYFIKQ</sequence>
<accession>A0A3S8RZQ2</accession>
<dbReference type="InterPro" id="IPR002372">
    <property type="entry name" value="PQQ_rpt_dom"/>
</dbReference>
<dbReference type="RefSeq" id="WP_125084588.1">
    <property type="nucleotide sequence ID" value="NZ_CP034248.1"/>
</dbReference>
<evidence type="ECO:0000259" key="1">
    <source>
        <dbReference type="Pfam" id="PF13360"/>
    </source>
</evidence>